<keyword evidence="4" id="KW-0949">S-adenosyl-L-methionine</keyword>
<keyword evidence="5" id="KW-0680">Restriction system</keyword>
<keyword evidence="3" id="KW-0808">Transferase</keyword>
<evidence type="ECO:0000256" key="3">
    <source>
        <dbReference type="ARBA" id="ARBA00022679"/>
    </source>
</evidence>
<dbReference type="Gene3D" id="3.40.50.150">
    <property type="entry name" value="Vaccinia Virus protein VP39"/>
    <property type="match status" value="1"/>
</dbReference>
<evidence type="ECO:0000256" key="5">
    <source>
        <dbReference type="ARBA" id="ARBA00022747"/>
    </source>
</evidence>
<feature type="domain" description="Type II methyltransferase M.TaqI-like" evidence="8">
    <location>
        <begin position="103"/>
        <end position="215"/>
    </location>
</feature>
<dbReference type="GO" id="GO:0032259">
    <property type="term" value="P:methylation"/>
    <property type="evidence" value="ECO:0007669"/>
    <property type="project" value="UniProtKB-KW"/>
</dbReference>
<feature type="domain" description="TaqI-like C-terminal specificity" evidence="9">
    <location>
        <begin position="319"/>
        <end position="466"/>
    </location>
</feature>
<dbReference type="Pfam" id="PF07669">
    <property type="entry name" value="Eco57I"/>
    <property type="match status" value="1"/>
</dbReference>
<protein>
    <recommendedName>
        <fullName evidence="1">site-specific DNA-methyltransferase (adenine-specific)</fullName>
        <ecNumber evidence="1">2.1.1.72</ecNumber>
    </recommendedName>
</protein>
<dbReference type="KEGG" id="fho:H9Q81_02785"/>
<sequence length="508" mass="60684">MKKQNNYSIYTPEKIASSMVNDIFSEYFKNGNKKQLLDNIRICDISCGSGNLLIPAVEKLLKLSKEIYGIYEFKKEWVSGFDLDEHALTEAKLKIKLLLLQYNIDNVQLNIQKLNSLELDNVKYNIIIGNPPYLGEKNNRELFQKIKATNFGKKYYESKMDYFYFFIEKAVELLESNGLLIYLTTNYWLRADSGQILRNTLKENGNFLKISIYDNSLFNNAIGQHNIIFLWKKNLSENTPIFVDIVGKQFQVSNNEIYDTYNKIVLADDIERQFNNKIQKYSNFLLDDLVNINQGIISGYDKAFVFDKYDDKFKEYLKPFYKNKDIEKYTHKKNQFWILYLDKNININPKLEEYLNPFYDRLAKRREVTSQRIKWWQLQWAREQNIFEEPKILVRQRCKTNNFAYSDTKFYGSADIYFITKKTEDINLFFILGYMNSKIFLEWFRFNGKFKGKNFEFYATPLKETPIYYPSDQKELLFIENLVKKQIASYDEQTQEIIDNYFYAIFNI</sequence>
<dbReference type="InterPro" id="IPR050953">
    <property type="entry name" value="N4_N6_ade-DNA_methylase"/>
</dbReference>
<dbReference type="REBASE" id="442464">
    <property type="entry name" value="M.FspNSJ57ORF2785P"/>
</dbReference>
<evidence type="ECO:0000313" key="10">
    <source>
        <dbReference type="EMBL" id="QNM15784.1"/>
    </source>
</evidence>
<evidence type="ECO:0000256" key="7">
    <source>
        <dbReference type="ARBA" id="ARBA00047942"/>
    </source>
</evidence>
<gene>
    <name evidence="10" type="ORF">H9Q81_02785</name>
</gene>
<dbReference type="SUPFAM" id="SSF53335">
    <property type="entry name" value="S-adenosyl-L-methionine-dependent methyltransferases"/>
    <property type="match status" value="1"/>
</dbReference>
<dbReference type="InterPro" id="IPR025931">
    <property type="entry name" value="TaqI_C"/>
</dbReference>
<dbReference type="PRINTS" id="PR00507">
    <property type="entry name" value="N12N6MTFRASE"/>
</dbReference>
<dbReference type="PANTHER" id="PTHR33841">
    <property type="entry name" value="DNA METHYLTRANSFERASE YEEA-RELATED"/>
    <property type="match status" value="1"/>
</dbReference>
<dbReference type="EMBL" id="CP060637">
    <property type="protein sequence ID" value="QNM15784.1"/>
    <property type="molecule type" value="Genomic_DNA"/>
</dbReference>
<evidence type="ECO:0000256" key="6">
    <source>
        <dbReference type="ARBA" id="ARBA00023125"/>
    </source>
</evidence>
<keyword evidence="2 10" id="KW-0489">Methyltransferase</keyword>
<dbReference type="RefSeq" id="WP_101474866.1">
    <property type="nucleotide sequence ID" value="NZ_CP060637.1"/>
</dbReference>
<organism evidence="10 11">
    <name type="scientific">Fusobacterium hominis</name>
    <dbReference type="NCBI Taxonomy" id="2764326"/>
    <lineage>
        <taxon>Bacteria</taxon>
        <taxon>Fusobacteriati</taxon>
        <taxon>Fusobacteriota</taxon>
        <taxon>Fusobacteriia</taxon>
        <taxon>Fusobacteriales</taxon>
        <taxon>Fusobacteriaceae</taxon>
        <taxon>Fusobacterium</taxon>
    </lineage>
</organism>
<dbReference type="PANTHER" id="PTHR33841:SF6">
    <property type="entry name" value="TYPE II METHYLTRANSFERASE M.HINDII"/>
    <property type="match status" value="1"/>
</dbReference>
<dbReference type="EC" id="2.1.1.72" evidence="1"/>
<evidence type="ECO:0000256" key="2">
    <source>
        <dbReference type="ARBA" id="ARBA00022603"/>
    </source>
</evidence>
<proteinExistence type="predicted"/>
<keyword evidence="6" id="KW-0238">DNA-binding</keyword>
<dbReference type="Pfam" id="PF12950">
    <property type="entry name" value="TaqI_C"/>
    <property type="match status" value="1"/>
</dbReference>
<dbReference type="AlphaFoldDB" id="A0A7G9GYA2"/>
<dbReference type="InterPro" id="IPR029063">
    <property type="entry name" value="SAM-dependent_MTases_sf"/>
</dbReference>
<evidence type="ECO:0000259" key="9">
    <source>
        <dbReference type="Pfam" id="PF12950"/>
    </source>
</evidence>
<dbReference type="GO" id="GO:0009007">
    <property type="term" value="F:site-specific DNA-methyltransferase (adenine-specific) activity"/>
    <property type="evidence" value="ECO:0007669"/>
    <property type="project" value="UniProtKB-EC"/>
</dbReference>
<dbReference type="GO" id="GO:0009307">
    <property type="term" value="P:DNA restriction-modification system"/>
    <property type="evidence" value="ECO:0007669"/>
    <property type="project" value="UniProtKB-KW"/>
</dbReference>
<evidence type="ECO:0000256" key="4">
    <source>
        <dbReference type="ARBA" id="ARBA00022691"/>
    </source>
</evidence>
<accession>A0A7G9GYA2</accession>
<dbReference type="InterPro" id="IPR002052">
    <property type="entry name" value="DNA_methylase_N6_adenine_CS"/>
</dbReference>
<dbReference type="Proteomes" id="UP000515913">
    <property type="component" value="Chromosome"/>
</dbReference>
<dbReference type="GO" id="GO:0003677">
    <property type="term" value="F:DNA binding"/>
    <property type="evidence" value="ECO:0007669"/>
    <property type="project" value="UniProtKB-KW"/>
</dbReference>
<dbReference type="PROSITE" id="PS00092">
    <property type="entry name" value="N6_MTASE"/>
    <property type="match status" value="1"/>
</dbReference>
<evidence type="ECO:0000256" key="1">
    <source>
        <dbReference type="ARBA" id="ARBA00011900"/>
    </source>
</evidence>
<comment type="catalytic activity">
    <reaction evidence="7">
        <text>a 2'-deoxyadenosine in DNA + S-adenosyl-L-methionine = an N(6)-methyl-2'-deoxyadenosine in DNA + S-adenosyl-L-homocysteine + H(+)</text>
        <dbReference type="Rhea" id="RHEA:15197"/>
        <dbReference type="Rhea" id="RHEA-COMP:12418"/>
        <dbReference type="Rhea" id="RHEA-COMP:12419"/>
        <dbReference type="ChEBI" id="CHEBI:15378"/>
        <dbReference type="ChEBI" id="CHEBI:57856"/>
        <dbReference type="ChEBI" id="CHEBI:59789"/>
        <dbReference type="ChEBI" id="CHEBI:90615"/>
        <dbReference type="ChEBI" id="CHEBI:90616"/>
        <dbReference type="EC" id="2.1.1.72"/>
    </reaction>
</comment>
<evidence type="ECO:0000313" key="11">
    <source>
        <dbReference type="Proteomes" id="UP000515913"/>
    </source>
</evidence>
<evidence type="ECO:0000259" key="8">
    <source>
        <dbReference type="Pfam" id="PF07669"/>
    </source>
</evidence>
<reference evidence="10 11" key="1">
    <citation type="submission" date="2020-08" db="EMBL/GenBank/DDBJ databases">
        <authorList>
            <person name="Liu C."/>
            <person name="Sun Q."/>
        </authorList>
    </citation>
    <scope>NUCLEOTIDE SEQUENCE [LARGE SCALE GENOMIC DNA]</scope>
    <source>
        <strain evidence="10 11">NSJ-57</strain>
    </source>
</reference>
<keyword evidence="11" id="KW-1185">Reference proteome</keyword>
<dbReference type="CDD" id="cd02440">
    <property type="entry name" value="AdoMet_MTases"/>
    <property type="match status" value="1"/>
</dbReference>
<name>A0A7G9GYA2_9FUSO</name>
<dbReference type="InterPro" id="IPR011639">
    <property type="entry name" value="MethylTrfase_TaqI-like_dom"/>
</dbReference>